<comment type="function">
    <text evidence="5">One of the primary rRNA binding proteins, this protein initially binds near the 5'-end of the 23S rRNA. It is important during the early stages of 50S assembly. It makes multiple contacts with different domains of the 23S rRNA in the assembled 50S subunit and ribosome.</text>
</comment>
<dbReference type="GO" id="GO:0003735">
    <property type="term" value="F:structural constituent of ribosome"/>
    <property type="evidence" value="ECO:0007669"/>
    <property type="project" value="InterPro"/>
</dbReference>
<evidence type="ECO:0000313" key="7">
    <source>
        <dbReference type="EMBL" id="CRF31503.1"/>
    </source>
</evidence>
<protein>
    <recommendedName>
        <fullName evidence="4 5">Large ribosomal subunit protein uL4</fullName>
    </recommendedName>
</protein>
<evidence type="ECO:0000256" key="4">
    <source>
        <dbReference type="ARBA" id="ARBA00035244"/>
    </source>
</evidence>
<dbReference type="Proteomes" id="UP000043763">
    <property type="component" value="Unassembled WGS sequence"/>
</dbReference>
<keyword evidence="2 5" id="KW-0689">Ribosomal protein</keyword>
<gene>
    <name evidence="5 7" type="primary">rplD</name>
    <name evidence="7" type="ORF">BRSU_0190</name>
</gene>
<keyword evidence="3 5" id="KW-0687">Ribonucleoprotein</keyword>
<dbReference type="EMBL" id="CVLB01000001">
    <property type="protein sequence ID" value="CRF31503.1"/>
    <property type="molecule type" value="Genomic_DNA"/>
</dbReference>
<proteinExistence type="inferred from homology"/>
<comment type="similarity">
    <text evidence="1 5">Belongs to the universal ribosomal protein uL4 family.</text>
</comment>
<dbReference type="RefSeq" id="WP_048593374.1">
    <property type="nucleotide sequence ID" value="NZ_CVLB01000001.1"/>
</dbReference>
<keyword evidence="8" id="KW-1185">Reference proteome</keyword>
<keyword evidence="5" id="KW-0694">RNA-binding</keyword>
<dbReference type="InterPro" id="IPR023574">
    <property type="entry name" value="Ribosomal_uL4_dom_sf"/>
</dbReference>
<dbReference type="AlphaFoldDB" id="A0A0G4K488"/>
<evidence type="ECO:0000313" key="8">
    <source>
        <dbReference type="Proteomes" id="UP000043763"/>
    </source>
</evidence>
<dbReference type="GO" id="GO:0019843">
    <property type="term" value="F:rRNA binding"/>
    <property type="evidence" value="ECO:0007669"/>
    <property type="project" value="UniProtKB-UniRule"/>
</dbReference>
<feature type="region of interest" description="Disordered" evidence="6">
    <location>
        <begin position="43"/>
        <end position="97"/>
    </location>
</feature>
<dbReference type="PANTHER" id="PTHR10746:SF6">
    <property type="entry name" value="LARGE RIBOSOMAL SUBUNIT PROTEIN UL4M"/>
    <property type="match status" value="1"/>
</dbReference>
<evidence type="ECO:0000256" key="1">
    <source>
        <dbReference type="ARBA" id="ARBA00010528"/>
    </source>
</evidence>
<dbReference type="InterPro" id="IPR013005">
    <property type="entry name" value="Ribosomal_uL4-like"/>
</dbReference>
<comment type="function">
    <text evidence="5">Forms part of the polypeptide exit tunnel.</text>
</comment>
<accession>A0A0G4K488</accession>
<name>A0A0G4K488_9SPIR</name>
<dbReference type="PANTHER" id="PTHR10746">
    <property type="entry name" value="50S RIBOSOMAL PROTEIN L4"/>
    <property type="match status" value="1"/>
</dbReference>
<sequence>MEVVILNENGDSVGNLEIVDEIFKSEVNNNLLYEAIKNELANRRQGTHSTKTRAEVSGGGKKPWRQKVTGRARAGSTRSPIWVGGGKTHTPKPRDYSYRLPKKMKRKALLSVLSLKYGSNVLKVFEDFTFDAPKTKRMASFISKVKEPNTRKVAFVVGKDESLGDNYNKLLLSLRNIKDLKLVNADSMSIHPLFYADEVYFTKTALSKLNARIKG</sequence>
<evidence type="ECO:0000256" key="2">
    <source>
        <dbReference type="ARBA" id="ARBA00022980"/>
    </source>
</evidence>
<evidence type="ECO:0000256" key="6">
    <source>
        <dbReference type="SAM" id="MobiDB-lite"/>
    </source>
</evidence>
<dbReference type="NCBIfam" id="TIGR03953">
    <property type="entry name" value="rplD_bact"/>
    <property type="match status" value="1"/>
</dbReference>
<keyword evidence="5" id="KW-0699">rRNA-binding</keyword>
<dbReference type="OrthoDB" id="9803201at2"/>
<dbReference type="HAMAP" id="MF_01328_B">
    <property type="entry name" value="Ribosomal_uL4_B"/>
    <property type="match status" value="1"/>
</dbReference>
<dbReference type="GO" id="GO:1990904">
    <property type="term" value="C:ribonucleoprotein complex"/>
    <property type="evidence" value="ECO:0007669"/>
    <property type="project" value="UniProtKB-KW"/>
</dbReference>
<evidence type="ECO:0000256" key="5">
    <source>
        <dbReference type="HAMAP-Rule" id="MF_01328"/>
    </source>
</evidence>
<dbReference type="GO" id="GO:0005840">
    <property type="term" value="C:ribosome"/>
    <property type="evidence" value="ECO:0007669"/>
    <property type="project" value="UniProtKB-KW"/>
</dbReference>
<dbReference type="GO" id="GO:0006412">
    <property type="term" value="P:translation"/>
    <property type="evidence" value="ECO:0007669"/>
    <property type="project" value="UniProtKB-UniRule"/>
</dbReference>
<evidence type="ECO:0000256" key="3">
    <source>
        <dbReference type="ARBA" id="ARBA00023274"/>
    </source>
</evidence>
<dbReference type="Gene3D" id="3.40.1370.10">
    <property type="match status" value="1"/>
</dbReference>
<reference evidence="8" key="1">
    <citation type="submission" date="2015-04" db="EMBL/GenBank/DDBJ databases">
        <authorList>
            <person name="Mushtaq Mamoona"/>
        </authorList>
    </citation>
    <scope>NUCLEOTIDE SEQUENCE [LARGE SCALE GENOMIC DNA]</scope>
    <source>
        <strain evidence="8">AN4859/03</strain>
    </source>
</reference>
<organism evidence="7 8">
    <name type="scientific">Brachyspira suanatina</name>
    <dbReference type="NCBI Taxonomy" id="381802"/>
    <lineage>
        <taxon>Bacteria</taxon>
        <taxon>Pseudomonadati</taxon>
        <taxon>Spirochaetota</taxon>
        <taxon>Spirochaetia</taxon>
        <taxon>Brachyspirales</taxon>
        <taxon>Brachyspiraceae</taxon>
        <taxon>Brachyspira</taxon>
    </lineage>
</organism>
<comment type="subunit">
    <text evidence="5">Part of the 50S ribosomal subunit.</text>
</comment>
<dbReference type="InterPro" id="IPR002136">
    <property type="entry name" value="Ribosomal_uL4"/>
</dbReference>
<dbReference type="Pfam" id="PF00573">
    <property type="entry name" value="Ribosomal_L4"/>
    <property type="match status" value="1"/>
</dbReference>
<dbReference type="SUPFAM" id="SSF52166">
    <property type="entry name" value="Ribosomal protein L4"/>
    <property type="match status" value="1"/>
</dbReference>